<name>A0AAV5LCT8_9ROSI</name>
<evidence type="ECO:0000313" key="1">
    <source>
        <dbReference type="EMBL" id="GKV34807.1"/>
    </source>
</evidence>
<keyword evidence="2" id="KW-1185">Reference proteome</keyword>
<dbReference type="Proteomes" id="UP001054252">
    <property type="component" value="Unassembled WGS sequence"/>
</dbReference>
<evidence type="ECO:0000313" key="2">
    <source>
        <dbReference type="Proteomes" id="UP001054252"/>
    </source>
</evidence>
<protein>
    <submittedName>
        <fullName evidence="1">Uncharacterized protein</fullName>
    </submittedName>
</protein>
<reference evidence="1 2" key="1">
    <citation type="journal article" date="2021" name="Commun. Biol.">
        <title>The genome of Shorea leprosula (Dipterocarpaceae) highlights the ecological relevance of drought in aseasonal tropical rainforests.</title>
        <authorList>
            <person name="Ng K.K.S."/>
            <person name="Kobayashi M.J."/>
            <person name="Fawcett J.A."/>
            <person name="Hatakeyama M."/>
            <person name="Paape T."/>
            <person name="Ng C.H."/>
            <person name="Ang C.C."/>
            <person name="Tnah L.H."/>
            <person name="Lee C.T."/>
            <person name="Nishiyama T."/>
            <person name="Sese J."/>
            <person name="O'Brien M.J."/>
            <person name="Copetti D."/>
            <person name="Mohd Noor M.I."/>
            <person name="Ong R.C."/>
            <person name="Putra M."/>
            <person name="Sireger I.Z."/>
            <person name="Indrioko S."/>
            <person name="Kosugi Y."/>
            <person name="Izuno A."/>
            <person name="Isagi Y."/>
            <person name="Lee S.L."/>
            <person name="Shimizu K.K."/>
        </authorList>
    </citation>
    <scope>NUCLEOTIDE SEQUENCE [LARGE SCALE GENOMIC DNA]</scope>
    <source>
        <strain evidence="1">214</strain>
    </source>
</reference>
<dbReference type="EMBL" id="BPVZ01000107">
    <property type="protein sequence ID" value="GKV34807.1"/>
    <property type="molecule type" value="Genomic_DNA"/>
</dbReference>
<dbReference type="AlphaFoldDB" id="A0AAV5LCT8"/>
<sequence>MERFIYLFVRRRESYIYMSWCEILMGRISLSMKT</sequence>
<accession>A0AAV5LCT8</accession>
<organism evidence="1 2">
    <name type="scientific">Rubroshorea leprosula</name>
    <dbReference type="NCBI Taxonomy" id="152421"/>
    <lineage>
        <taxon>Eukaryota</taxon>
        <taxon>Viridiplantae</taxon>
        <taxon>Streptophyta</taxon>
        <taxon>Embryophyta</taxon>
        <taxon>Tracheophyta</taxon>
        <taxon>Spermatophyta</taxon>
        <taxon>Magnoliopsida</taxon>
        <taxon>eudicotyledons</taxon>
        <taxon>Gunneridae</taxon>
        <taxon>Pentapetalae</taxon>
        <taxon>rosids</taxon>
        <taxon>malvids</taxon>
        <taxon>Malvales</taxon>
        <taxon>Dipterocarpaceae</taxon>
        <taxon>Rubroshorea</taxon>
    </lineage>
</organism>
<comment type="caution">
    <text evidence="1">The sequence shown here is derived from an EMBL/GenBank/DDBJ whole genome shotgun (WGS) entry which is preliminary data.</text>
</comment>
<proteinExistence type="predicted"/>
<gene>
    <name evidence="1" type="ORF">SLEP1_g43148</name>
</gene>